<name>A0A1G8CW30_9BACI</name>
<dbReference type="Pfam" id="PF14181">
    <property type="entry name" value="YqfQ"/>
    <property type="match status" value="1"/>
</dbReference>
<dbReference type="Proteomes" id="UP000199017">
    <property type="component" value="Unassembled WGS sequence"/>
</dbReference>
<reference evidence="2 3" key="1">
    <citation type="submission" date="2016-10" db="EMBL/GenBank/DDBJ databases">
        <authorList>
            <person name="de Groot N.N."/>
        </authorList>
    </citation>
    <scope>NUCLEOTIDE SEQUENCE [LARGE SCALE GENOMIC DNA]</scope>
    <source>
        <strain evidence="3">P4B,CCM 7963,CECT 7998,DSM 25260,IBRC-M 10614,KCTC 13821</strain>
    </source>
</reference>
<evidence type="ECO:0000313" key="2">
    <source>
        <dbReference type="EMBL" id="SDH49413.1"/>
    </source>
</evidence>
<feature type="region of interest" description="Disordered" evidence="1">
    <location>
        <begin position="54"/>
        <end position="99"/>
    </location>
</feature>
<sequence>MEDLPLNGGPGLMGTLQNVQNVLKVAETAAPLIKQYGPLVRNIPTFLRLIKELGSSDSNESDDNKSEENDNNDTDDDKETTSLSDDNEQKNAAAPKLYI</sequence>
<evidence type="ECO:0000256" key="1">
    <source>
        <dbReference type="SAM" id="MobiDB-lite"/>
    </source>
</evidence>
<dbReference type="EMBL" id="FNDU01000001">
    <property type="protein sequence ID" value="SDH49413.1"/>
    <property type="molecule type" value="Genomic_DNA"/>
</dbReference>
<feature type="compositionally biased region" description="Acidic residues" evidence="1">
    <location>
        <begin position="69"/>
        <end position="78"/>
    </location>
</feature>
<organism evidence="2 3">
    <name type="scientific">Alteribacillus bidgolensis</name>
    <dbReference type="NCBI Taxonomy" id="930129"/>
    <lineage>
        <taxon>Bacteria</taxon>
        <taxon>Bacillati</taxon>
        <taxon>Bacillota</taxon>
        <taxon>Bacilli</taxon>
        <taxon>Bacillales</taxon>
        <taxon>Bacillaceae</taxon>
        <taxon>Alteribacillus</taxon>
    </lineage>
</organism>
<dbReference type="STRING" id="930129.SAMN05216352_101458"/>
<proteinExistence type="predicted"/>
<gene>
    <name evidence="2" type="ORF">SAMN05216352_101458</name>
</gene>
<dbReference type="InterPro" id="IPR025571">
    <property type="entry name" value="YqfQ"/>
</dbReference>
<dbReference type="AlphaFoldDB" id="A0A1G8CW30"/>
<keyword evidence="3" id="KW-1185">Reference proteome</keyword>
<accession>A0A1G8CW30</accession>
<dbReference type="OrthoDB" id="2860117at2"/>
<protein>
    <submittedName>
        <fullName evidence="2">YqfQ-like protein</fullName>
    </submittedName>
</protein>
<evidence type="ECO:0000313" key="3">
    <source>
        <dbReference type="Proteomes" id="UP000199017"/>
    </source>
</evidence>
<dbReference type="RefSeq" id="WP_091580266.1">
    <property type="nucleotide sequence ID" value="NZ_FNDU01000001.1"/>
</dbReference>